<comment type="caution">
    <text evidence="1">The sequence shown here is derived from an EMBL/GenBank/DDBJ whole genome shotgun (WGS) entry which is preliminary data.</text>
</comment>
<name>A0A0W7WP92_9RHOB</name>
<dbReference type="AlphaFoldDB" id="A0A0W7WP92"/>
<evidence type="ECO:0000313" key="1">
    <source>
        <dbReference type="EMBL" id="KUF12399.1"/>
    </source>
</evidence>
<dbReference type="RefSeq" id="WP_058860345.1">
    <property type="nucleotide sequence ID" value="NZ_LPXO01000001.1"/>
</dbReference>
<dbReference type="Proteomes" id="UP000054396">
    <property type="component" value="Unassembled WGS sequence"/>
</dbReference>
<dbReference type="OrthoDB" id="5185616at2"/>
<keyword evidence="2" id="KW-1185">Reference proteome</keyword>
<gene>
    <name evidence="1" type="ORF">AVJ23_01320</name>
</gene>
<protein>
    <submittedName>
        <fullName evidence="1">Uncharacterized protein</fullName>
    </submittedName>
</protein>
<reference evidence="1 2" key="1">
    <citation type="submission" date="2015-12" db="EMBL/GenBank/DDBJ databases">
        <authorList>
            <person name="Shamseldin A."/>
            <person name="Moawad H."/>
            <person name="Abd El-Rahim W.M."/>
            <person name="Sadowsky M.J."/>
        </authorList>
    </citation>
    <scope>NUCLEOTIDE SEQUENCE [LARGE SCALE GENOMIC DNA]</scope>
    <source>
        <strain evidence="1 2">SJ5A-1</strain>
    </source>
</reference>
<sequence>MQTPDTTLYPSEQRASVVASWAEEALLKGQEDALGKVFWRLIAEEWTGFDAIPHGWFHLLFHRMRPYLTNDVMRPEDSAAFNALPEEFTIYRGTDAEALPGLSWTLDRQTALEFARGHRGIENSAPVLLSTSVKRSDVALFLKEREEAEILLFAPPKAPSVEEPTAKELMRPEEYEAHLAKLAQIDAKLAETDNI</sequence>
<dbReference type="EMBL" id="LPXO01000001">
    <property type="protein sequence ID" value="KUF12399.1"/>
    <property type="molecule type" value="Genomic_DNA"/>
</dbReference>
<proteinExistence type="predicted"/>
<organism evidence="1 2">
    <name type="scientific">Pseudoponticoccus marisrubri</name>
    <dbReference type="NCBI Taxonomy" id="1685382"/>
    <lineage>
        <taxon>Bacteria</taxon>
        <taxon>Pseudomonadati</taxon>
        <taxon>Pseudomonadota</taxon>
        <taxon>Alphaproteobacteria</taxon>
        <taxon>Rhodobacterales</taxon>
        <taxon>Roseobacteraceae</taxon>
        <taxon>Pseudoponticoccus</taxon>
    </lineage>
</organism>
<accession>A0A0W7WP92</accession>
<evidence type="ECO:0000313" key="2">
    <source>
        <dbReference type="Proteomes" id="UP000054396"/>
    </source>
</evidence>